<evidence type="ECO:0000259" key="1">
    <source>
        <dbReference type="Pfam" id="PF13480"/>
    </source>
</evidence>
<comment type="caution">
    <text evidence="2">The sequence shown here is derived from an EMBL/GenBank/DDBJ whole genome shotgun (WGS) entry which is preliminary data.</text>
</comment>
<dbReference type="EMBL" id="JACCFH010000001">
    <property type="protein sequence ID" value="NYG31396.1"/>
    <property type="molecule type" value="Genomic_DNA"/>
</dbReference>
<dbReference type="SUPFAM" id="SSF55729">
    <property type="entry name" value="Acyl-CoA N-acyltransferases (Nat)"/>
    <property type="match status" value="1"/>
</dbReference>
<protein>
    <recommendedName>
        <fullName evidence="1">BioF2-like acetyltransferase domain-containing protein</fullName>
    </recommendedName>
</protein>
<organism evidence="2 3">
    <name type="scientific">Sphaerotilus montanus</name>
    <dbReference type="NCBI Taxonomy" id="522889"/>
    <lineage>
        <taxon>Bacteria</taxon>
        <taxon>Pseudomonadati</taxon>
        <taxon>Pseudomonadota</taxon>
        <taxon>Betaproteobacteria</taxon>
        <taxon>Burkholderiales</taxon>
        <taxon>Sphaerotilaceae</taxon>
        <taxon>Sphaerotilus</taxon>
    </lineage>
</organism>
<dbReference type="InterPro" id="IPR016181">
    <property type="entry name" value="Acyl_CoA_acyltransferase"/>
</dbReference>
<evidence type="ECO:0000313" key="3">
    <source>
        <dbReference type="Proteomes" id="UP000518288"/>
    </source>
</evidence>
<reference evidence="2 3" key="1">
    <citation type="submission" date="2020-07" db="EMBL/GenBank/DDBJ databases">
        <title>Genomic Encyclopedia of Archaeal and Bacterial Type Strains, Phase II (KMG-II): from individual species to whole genera.</title>
        <authorList>
            <person name="Goeker M."/>
        </authorList>
    </citation>
    <scope>NUCLEOTIDE SEQUENCE [LARGE SCALE GENOMIC DNA]</scope>
    <source>
        <strain evidence="2 3">DSM 21226</strain>
    </source>
</reference>
<dbReference type="InterPro" id="IPR038740">
    <property type="entry name" value="BioF2-like_GNAT_dom"/>
</dbReference>
<accession>A0A7Y9QUX6</accession>
<dbReference type="Pfam" id="PF13480">
    <property type="entry name" value="Acetyltransf_6"/>
    <property type="match status" value="1"/>
</dbReference>
<keyword evidence="3" id="KW-1185">Reference proteome</keyword>
<proteinExistence type="predicted"/>
<sequence>MNLPESRASVLSVTLVRDESALLALRSAWESLEDQAVEYGLYVTWGYVHHAWQHLAEPGHALWVMAVHDAAERLVGVLPLVRVPERHYGMTVQVLRHIGIWEGDRPGLLALEDADRVWSVLWQELVALRSEWQVLDLRELVSGCWPLRELQRPGRGFSSESLPDIEAPYQRLDGDWELHVATRRDAVQAQWARMQQRLQLEQPGACMVVAQGPDDIVEALERYLALEQALVQAGGGVTIGSDPRRAAFYRAWLPVLARRGDAAVWLLASDGGELAGLVRLRCGDTWIERHACYDPAHADITPSLLLTVEALQQAFESTAEASTLVSVREPEGASASVLDWYDGRSLTRRLSVWNLQSRLGPIALLKGLGSKFRG</sequence>
<dbReference type="Proteomes" id="UP000518288">
    <property type="component" value="Unassembled WGS sequence"/>
</dbReference>
<feature type="domain" description="BioF2-like acetyltransferase" evidence="1">
    <location>
        <begin position="199"/>
        <end position="316"/>
    </location>
</feature>
<dbReference type="RefSeq" id="WP_179632394.1">
    <property type="nucleotide sequence ID" value="NZ_JACCFH010000001.1"/>
</dbReference>
<gene>
    <name evidence="2" type="ORF">BDD16_000382</name>
</gene>
<evidence type="ECO:0000313" key="2">
    <source>
        <dbReference type="EMBL" id="NYG31396.1"/>
    </source>
</evidence>
<name>A0A7Y9QUX6_9BURK</name>
<dbReference type="AlphaFoldDB" id="A0A7Y9QUX6"/>